<gene>
    <name evidence="2" type="ORF">CW360_10970</name>
</gene>
<feature type="region of interest" description="Disordered" evidence="1">
    <location>
        <begin position="1"/>
        <end position="20"/>
    </location>
</feature>
<reference evidence="3" key="1">
    <citation type="submission" date="2017-12" db="EMBL/GenBank/DDBJ databases">
        <authorList>
            <person name="Yu X.-Y."/>
        </authorList>
    </citation>
    <scope>NUCLEOTIDE SEQUENCE [LARGE SCALE GENOMIC DNA]</scope>
    <source>
        <strain evidence="3">ZYSR67-Z</strain>
    </source>
</reference>
<dbReference type="AlphaFoldDB" id="A0A2I0CPE5"/>
<protein>
    <submittedName>
        <fullName evidence="2">Hemin uptake protein HemP</fullName>
    </submittedName>
</protein>
<comment type="caution">
    <text evidence="2">The sequence shown here is derived from an EMBL/GenBank/DDBJ whole genome shotgun (WGS) entry which is preliminary data.</text>
</comment>
<organism evidence="2 3">
    <name type="scientific">Pseudomonas fluvialis</name>
    <dbReference type="NCBI Taxonomy" id="1793966"/>
    <lineage>
        <taxon>Bacteria</taxon>
        <taxon>Pseudomonadati</taxon>
        <taxon>Pseudomonadota</taxon>
        <taxon>Gammaproteobacteria</taxon>
        <taxon>Pseudomonadales</taxon>
        <taxon>Pseudomonadaceae</taxon>
        <taxon>Pseudomonas</taxon>
    </lineage>
</organism>
<feature type="compositionally biased region" description="Polar residues" evidence="1">
    <location>
        <begin position="1"/>
        <end position="13"/>
    </location>
</feature>
<dbReference type="Proteomes" id="UP000242861">
    <property type="component" value="Unassembled WGS sequence"/>
</dbReference>
<dbReference type="InterPro" id="IPR019600">
    <property type="entry name" value="Hemin_uptake_protein_HemP"/>
</dbReference>
<dbReference type="EMBL" id="PIYS01000018">
    <property type="protein sequence ID" value="PKF71028.1"/>
    <property type="molecule type" value="Genomic_DNA"/>
</dbReference>
<accession>A0A2I0CPE5</accession>
<evidence type="ECO:0000313" key="2">
    <source>
        <dbReference type="EMBL" id="PKF71028.1"/>
    </source>
</evidence>
<evidence type="ECO:0000256" key="1">
    <source>
        <dbReference type="SAM" id="MobiDB-lite"/>
    </source>
</evidence>
<sequence>MPVTRQRQQSTALRQAEPVNSLPRCLSSRELLGAAQALLIEHNGCYYSLRLTRQNKLILTK</sequence>
<dbReference type="Gene3D" id="2.10.70.10">
    <property type="entry name" value="Complement Module, domain 1"/>
    <property type="match status" value="1"/>
</dbReference>
<evidence type="ECO:0000313" key="3">
    <source>
        <dbReference type="Proteomes" id="UP000242861"/>
    </source>
</evidence>
<dbReference type="Pfam" id="PF10636">
    <property type="entry name" value="hemP"/>
    <property type="match status" value="1"/>
</dbReference>
<name>A0A2I0CPE5_9PSED</name>
<dbReference type="RefSeq" id="WP_101193729.1">
    <property type="nucleotide sequence ID" value="NZ_PIYS01000018.1"/>
</dbReference>
<proteinExistence type="predicted"/>